<name>A0AAD8GHE5_ACIOX</name>
<dbReference type="SUPFAM" id="SSF48726">
    <property type="entry name" value="Immunoglobulin"/>
    <property type="match status" value="2"/>
</dbReference>
<feature type="region of interest" description="Disordered" evidence="1">
    <location>
        <begin position="345"/>
        <end position="374"/>
    </location>
</feature>
<dbReference type="EMBL" id="JAGXEW010000002">
    <property type="protein sequence ID" value="KAK1174632.1"/>
    <property type="molecule type" value="Genomic_DNA"/>
</dbReference>
<organism evidence="4 5">
    <name type="scientific">Acipenser oxyrinchus oxyrinchus</name>
    <dbReference type="NCBI Taxonomy" id="40147"/>
    <lineage>
        <taxon>Eukaryota</taxon>
        <taxon>Metazoa</taxon>
        <taxon>Chordata</taxon>
        <taxon>Craniata</taxon>
        <taxon>Vertebrata</taxon>
        <taxon>Euteleostomi</taxon>
        <taxon>Actinopterygii</taxon>
        <taxon>Chondrostei</taxon>
        <taxon>Acipenseriformes</taxon>
        <taxon>Acipenseridae</taxon>
        <taxon>Acipenser</taxon>
    </lineage>
</organism>
<evidence type="ECO:0000313" key="4">
    <source>
        <dbReference type="EMBL" id="KAK1174632.1"/>
    </source>
</evidence>
<keyword evidence="5" id="KW-1185">Reference proteome</keyword>
<comment type="caution">
    <text evidence="4">The sequence shown here is derived from an EMBL/GenBank/DDBJ whole genome shotgun (WGS) entry which is preliminary data.</text>
</comment>
<dbReference type="InterPro" id="IPR007110">
    <property type="entry name" value="Ig-like_dom"/>
</dbReference>
<evidence type="ECO:0000256" key="1">
    <source>
        <dbReference type="SAM" id="MobiDB-lite"/>
    </source>
</evidence>
<feature type="compositionally biased region" description="Basic and acidic residues" evidence="1">
    <location>
        <begin position="349"/>
        <end position="360"/>
    </location>
</feature>
<feature type="domain" description="Ig-like" evidence="3">
    <location>
        <begin position="119"/>
        <end position="193"/>
    </location>
</feature>
<dbReference type="PROSITE" id="PS50835">
    <property type="entry name" value="IG_LIKE"/>
    <property type="match status" value="2"/>
</dbReference>
<keyword evidence="2" id="KW-1133">Transmembrane helix</keyword>
<keyword evidence="2" id="KW-0812">Transmembrane</keyword>
<dbReference type="Gene3D" id="2.60.40.10">
    <property type="entry name" value="Immunoglobulins"/>
    <property type="match status" value="2"/>
</dbReference>
<evidence type="ECO:0000259" key="3">
    <source>
        <dbReference type="PROSITE" id="PS50835"/>
    </source>
</evidence>
<proteinExistence type="predicted"/>
<protein>
    <submittedName>
        <fullName evidence="4">Embigin-like</fullName>
    </submittedName>
</protein>
<feature type="transmembrane region" description="Helical" evidence="2">
    <location>
        <begin position="317"/>
        <end position="335"/>
    </location>
</feature>
<evidence type="ECO:0000256" key="2">
    <source>
        <dbReference type="SAM" id="Phobius"/>
    </source>
</evidence>
<dbReference type="SMART" id="SM00409">
    <property type="entry name" value="IG"/>
    <property type="match status" value="2"/>
</dbReference>
<dbReference type="InterPro" id="IPR013783">
    <property type="entry name" value="Ig-like_fold"/>
</dbReference>
<dbReference type="InterPro" id="IPR003599">
    <property type="entry name" value="Ig_sub"/>
</dbReference>
<keyword evidence="2" id="KW-0472">Membrane</keyword>
<dbReference type="InterPro" id="IPR036179">
    <property type="entry name" value="Ig-like_dom_sf"/>
</dbReference>
<reference evidence="4" key="1">
    <citation type="submission" date="2022-02" db="EMBL/GenBank/DDBJ databases">
        <title>Atlantic sturgeon de novo genome assembly.</title>
        <authorList>
            <person name="Stock M."/>
            <person name="Klopp C."/>
            <person name="Guiguen Y."/>
            <person name="Cabau C."/>
            <person name="Parinello H."/>
            <person name="Santidrian Yebra-Pimentel E."/>
            <person name="Kuhl H."/>
            <person name="Dirks R.P."/>
            <person name="Guessner J."/>
            <person name="Wuertz S."/>
            <person name="Du K."/>
            <person name="Schartl M."/>
        </authorList>
    </citation>
    <scope>NUCLEOTIDE SEQUENCE</scope>
    <source>
        <strain evidence="4">STURGEONOMICS-FGT-2020</strain>
        <tissue evidence="4">Whole blood</tissue>
    </source>
</reference>
<dbReference type="Proteomes" id="UP001230051">
    <property type="component" value="Unassembled WGS sequence"/>
</dbReference>
<accession>A0AAD8GHE5</accession>
<dbReference type="AlphaFoldDB" id="A0AAD8GHE5"/>
<sequence length="374" mass="41684">MVRHVNNLYKASSYSCVASARLLCRETSREFNSKRQAFIRQGDSFTAASGTNTADKMLSTWISVLIGIVLFVSCGSQVISDKTTIASPIQTDQREINITEIAVDSSIVKNIVIKGHTDPWIKANIDVTQPTNLYFSCKLTGLLYESSSITGFWRKEGKEIPQSRVVIQKKESQYHLQIKFQVTDNSQLGNYTCVFDIKPEVAANFVVEVPDTEGREKPLVCYEGDAVVMICKSHEFVPNTWIWHKVNGTEKAIINATANPDRYKMNIYKDGNKTSLKVTGLTGKDSGLFGCSAVYEIGSSEGHVKVKVLSYMVPLKPFLAIATEVIILVSLILVYERHTKKKKNLADNGTEHMEKLKTEESNGVGDSTTRHRNV</sequence>
<feature type="transmembrane region" description="Helical" evidence="2">
    <location>
        <begin position="58"/>
        <end position="79"/>
    </location>
</feature>
<feature type="domain" description="Ig-like" evidence="3">
    <location>
        <begin position="199"/>
        <end position="310"/>
    </location>
</feature>
<gene>
    <name evidence="4" type="primary">EMB</name>
    <name evidence="4" type="ORF">AOXY_G2167</name>
</gene>
<evidence type="ECO:0000313" key="5">
    <source>
        <dbReference type="Proteomes" id="UP001230051"/>
    </source>
</evidence>